<dbReference type="SUPFAM" id="SSF50998">
    <property type="entry name" value="Quinoprotein alcohol dehydrogenase-like"/>
    <property type="match status" value="1"/>
</dbReference>
<sequence length="117" mass="13374">MSKVSFENNKVLIGRKVIKEFPRPIEGIVKTNTLIIVLLEYDVNSKIDLNVLAINKSGEEIWRIEPDLEADENNPYVSIQNDGTDLFKMDGSYVTIDLKTGKIIKRAKENNVGRRPW</sequence>
<dbReference type="STRING" id="1049789.LEP1GSC050_1831"/>
<organism evidence="1 2">
    <name type="scientific">Leptospira broomii serovar Hurstbridge str. 5399</name>
    <dbReference type="NCBI Taxonomy" id="1049789"/>
    <lineage>
        <taxon>Bacteria</taxon>
        <taxon>Pseudomonadati</taxon>
        <taxon>Spirochaetota</taxon>
        <taxon>Spirochaetia</taxon>
        <taxon>Leptospirales</taxon>
        <taxon>Leptospiraceae</taxon>
        <taxon>Leptospira</taxon>
    </lineage>
</organism>
<dbReference type="InterPro" id="IPR011047">
    <property type="entry name" value="Quinoprotein_ADH-like_sf"/>
</dbReference>
<keyword evidence="2" id="KW-1185">Reference proteome</keyword>
<dbReference type="InterPro" id="IPR058263">
    <property type="entry name" value="DUF7957"/>
</dbReference>
<dbReference type="EMBL" id="AHMO02000010">
    <property type="protein sequence ID" value="EQA43828.1"/>
    <property type="molecule type" value="Genomic_DNA"/>
</dbReference>
<accession>T0GEJ5</accession>
<dbReference type="Proteomes" id="UP000015454">
    <property type="component" value="Unassembled WGS sequence"/>
</dbReference>
<dbReference type="Pfam" id="PF25857">
    <property type="entry name" value="DUF7957"/>
    <property type="match status" value="1"/>
</dbReference>
<evidence type="ECO:0000313" key="1">
    <source>
        <dbReference type="EMBL" id="EQA43828.1"/>
    </source>
</evidence>
<name>T0GEJ5_9LEPT</name>
<gene>
    <name evidence="1" type="ORF">LEP1GSC050_1831</name>
</gene>
<dbReference type="RefSeq" id="WP_010568953.1">
    <property type="nucleotide sequence ID" value="NZ_AHMO02000010.1"/>
</dbReference>
<dbReference type="AlphaFoldDB" id="T0GEJ5"/>
<proteinExistence type="predicted"/>
<comment type="caution">
    <text evidence="1">The sequence shown here is derived from an EMBL/GenBank/DDBJ whole genome shotgun (WGS) entry which is preliminary data.</text>
</comment>
<evidence type="ECO:0000313" key="2">
    <source>
        <dbReference type="Proteomes" id="UP000015454"/>
    </source>
</evidence>
<reference evidence="1" key="1">
    <citation type="submission" date="2013-05" db="EMBL/GenBank/DDBJ databases">
        <authorList>
            <person name="Harkins D.M."/>
            <person name="Durkin A.S."/>
            <person name="Brinkac L.M."/>
            <person name="Haft D.H."/>
            <person name="Selengut J.D."/>
            <person name="Sanka R."/>
            <person name="DePew J."/>
            <person name="Purushe J."/>
            <person name="Hartskeerl R.A."/>
            <person name="Ahmed A."/>
            <person name="van der Linden H."/>
            <person name="Goris M.G.A."/>
            <person name="Vinetz J.M."/>
            <person name="Sutton G.G."/>
            <person name="Nierman W.C."/>
            <person name="Fouts D.E."/>
        </authorList>
    </citation>
    <scope>NUCLEOTIDE SEQUENCE [LARGE SCALE GENOMIC DNA]</scope>
    <source>
        <strain evidence="1">5399</strain>
    </source>
</reference>
<protein>
    <submittedName>
        <fullName evidence="1">Uncharacterized protein</fullName>
    </submittedName>
</protein>